<reference evidence="1" key="1">
    <citation type="submission" date="2020-05" db="EMBL/GenBank/DDBJ databases">
        <title>Large-scale comparative analyses of tick genomes elucidate their genetic diversity and vector capacities.</title>
        <authorList>
            <person name="Jia N."/>
            <person name="Wang J."/>
            <person name="Shi W."/>
            <person name="Du L."/>
            <person name="Sun Y."/>
            <person name="Zhan W."/>
            <person name="Jiang J."/>
            <person name="Wang Q."/>
            <person name="Zhang B."/>
            <person name="Ji P."/>
            <person name="Sakyi L.B."/>
            <person name="Cui X."/>
            <person name="Yuan T."/>
            <person name="Jiang B."/>
            <person name="Yang W."/>
            <person name="Lam T.T.-Y."/>
            <person name="Chang Q."/>
            <person name="Ding S."/>
            <person name="Wang X."/>
            <person name="Zhu J."/>
            <person name="Ruan X."/>
            <person name="Zhao L."/>
            <person name="Wei J."/>
            <person name="Que T."/>
            <person name="Du C."/>
            <person name="Cheng J."/>
            <person name="Dai P."/>
            <person name="Han X."/>
            <person name="Huang E."/>
            <person name="Gao Y."/>
            <person name="Liu J."/>
            <person name="Shao H."/>
            <person name="Ye R."/>
            <person name="Li L."/>
            <person name="Wei W."/>
            <person name="Wang X."/>
            <person name="Wang C."/>
            <person name="Yang T."/>
            <person name="Huo Q."/>
            <person name="Li W."/>
            <person name="Guo W."/>
            <person name="Chen H."/>
            <person name="Zhou L."/>
            <person name="Ni X."/>
            <person name="Tian J."/>
            <person name="Zhou Y."/>
            <person name="Sheng Y."/>
            <person name="Liu T."/>
            <person name="Pan Y."/>
            <person name="Xia L."/>
            <person name="Li J."/>
            <person name="Zhao F."/>
            <person name="Cao W."/>
        </authorList>
    </citation>
    <scope>NUCLEOTIDE SEQUENCE</scope>
    <source>
        <strain evidence="1">Dsil-2018</strain>
    </source>
</reference>
<keyword evidence="2" id="KW-1185">Reference proteome</keyword>
<evidence type="ECO:0000313" key="1">
    <source>
        <dbReference type="EMBL" id="KAH7954388.1"/>
    </source>
</evidence>
<accession>A0ACB8CZ27</accession>
<protein>
    <submittedName>
        <fullName evidence="1">Uncharacterized protein</fullName>
    </submittedName>
</protein>
<dbReference type="EMBL" id="CM023473">
    <property type="protein sequence ID" value="KAH7954388.1"/>
    <property type="molecule type" value="Genomic_DNA"/>
</dbReference>
<evidence type="ECO:0000313" key="2">
    <source>
        <dbReference type="Proteomes" id="UP000821865"/>
    </source>
</evidence>
<gene>
    <name evidence="1" type="ORF">HPB49_018179</name>
</gene>
<dbReference type="Proteomes" id="UP000821865">
    <property type="component" value="Chromosome 4"/>
</dbReference>
<organism evidence="1 2">
    <name type="scientific">Dermacentor silvarum</name>
    <name type="common">Tick</name>
    <dbReference type="NCBI Taxonomy" id="543639"/>
    <lineage>
        <taxon>Eukaryota</taxon>
        <taxon>Metazoa</taxon>
        <taxon>Ecdysozoa</taxon>
        <taxon>Arthropoda</taxon>
        <taxon>Chelicerata</taxon>
        <taxon>Arachnida</taxon>
        <taxon>Acari</taxon>
        <taxon>Parasitiformes</taxon>
        <taxon>Ixodida</taxon>
        <taxon>Ixodoidea</taxon>
        <taxon>Ixodidae</taxon>
        <taxon>Rhipicephalinae</taxon>
        <taxon>Dermacentor</taxon>
    </lineage>
</organism>
<sequence>MEAVPATGVTRLRFTEKDDLALLHEVNACNPLRNQLKWKEIAKNMELATKKVFSARTLRKRCKLLLAHFAKSDRACLRK</sequence>
<comment type="caution">
    <text evidence="1">The sequence shown here is derived from an EMBL/GenBank/DDBJ whole genome shotgun (WGS) entry which is preliminary data.</text>
</comment>
<proteinExistence type="predicted"/>
<name>A0ACB8CZ27_DERSI</name>